<dbReference type="InterPro" id="IPR017853">
    <property type="entry name" value="GH"/>
</dbReference>
<dbReference type="Proteomes" id="UP001491310">
    <property type="component" value="Unassembled WGS sequence"/>
</dbReference>
<evidence type="ECO:0000313" key="8">
    <source>
        <dbReference type="Proteomes" id="UP001491310"/>
    </source>
</evidence>
<sequence length="691" mass="77296">MLTRFTTRTTPVPPSEETFCVTRQLFDGDKVLEAEVTWGPPSRPLAKLRILCSSVAASKFSWCKNLDLGYVLEYKVSKEAASAQAEIKVDIASAGHWFGGGHLMRQLWPLNRASLETGPYYPFDNGPNGVNTLVAPQWLTSQGLLVMTDPDTPFLHVGMNAPRSEREGGWIQRSWGVGVQNMAREYLPRSVARQVSGDGLLRLQARSSYKCHLMQHPLHDWMPTAFPPPVSAEPEAESEWVAMRVAVCAERDARAACQLALRSLTPPRLSPSKDLLEAPIWTTWARYFSRVTQAKVLKYAHEIVSRGLQRSVMEIDDRWQSAYGDLEFDALKFPDAPGMVRQLHAMGFKVTVWVMPFVEENSDAYREGADKGYFITSTAPGLFMKPGFFRWWNTAPVVALDLTNPEAVAWFVHRLRALQAATGIDGFKFDAGEPCFLPQQFRTQRPISNPTEYTRLWVSEVAGQFQGGVCEVRTGHKTQGVALFTRMGDRFSTWDVSNGLQSIIPTLLTSGVLGYPFCLPDMIGGNAYFGQRPSHELMVRWTQVNALMPAMQFSIAPWDLSPETARLCAAALQLRKQVIERLHALADEAAATLAPIARPMWWLDPADEATFTIHDQFALGQDMIVAPVVERGAVTRNVYLTAGLWRDAFDQGSQTWEGPCWIEDLDAPLSKLPCFERVVPNRPETAQVWSS</sequence>
<evidence type="ECO:0000256" key="4">
    <source>
        <dbReference type="RuleBase" id="RU361185"/>
    </source>
</evidence>
<dbReference type="SUPFAM" id="SSF51445">
    <property type="entry name" value="(Trans)glycosidases"/>
    <property type="match status" value="1"/>
</dbReference>
<organism evidence="7 8">
    <name type="scientific">Coccomyxa subellipsoidea</name>
    <dbReference type="NCBI Taxonomy" id="248742"/>
    <lineage>
        <taxon>Eukaryota</taxon>
        <taxon>Viridiplantae</taxon>
        <taxon>Chlorophyta</taxon>
        <taxon>core chlorophytes</taxon>
        <taxon>Trebouxiophyceae</taxon>
        <taxon>Trebouxiophyceae incertae sedis</taxon>
        <taxon>Coccomyxaceae</taxon>
        <taxon>Coccomyxa</taxon>
    </lineage>
</organism>
<dbReference type="Gene3D" id="3.20.20.80">
    <property type="entry name" value="Glycosidases"/>
    <property type="match status" value="1"/>
</dbReference>
<evidence type="ECO:0000256" key="1">
    <source>
        <dbReference type="ARBA" id="ARBA00007806"/>
    </source>
</evidence>
<evidence type="ECO:0000256" key="2">
    <source>
        <dbReference type="ARBA" id="ARBA00022801"/>
    </source>
</evidence>
<dbReference type="PANTHER" id="PTHR43053:SF4">
    <property type="entry name" value="MYOGENESIS-REGULATING GLYCOSIDASE"/>
    <property type="match status" value="1"/>
</dbReference>
<proteinExistence type="inferred from homology"/>
<dbReference type="InterPro" id="IPR013780">
    <property type="entry name" value="Glyco_hydro_b"/>
</dbReference>
<evidence type="ECO:0000259" key="6">
    <source>
        <dbReference type="Pfam" id="PF21365"/>
    </source>
</evidence>
<evidence type="ECO:0008006" key="9">
    <source>
        <dbReference type="Google" id="ProtNLM"/>
    </source>
</evidence>
<dbReference type="InterPro" id="IPR048395">
    <property type="entry name" value="Glyco_hydro_31_C"/>
</dbReference>
<keyword evidence="8" id="KW-1185">Reference proteome</keyword>
<dbReference type="Gene3D" id="2.60.40.1180">
    <property type="entry name" value="Golgi alpha-mannosidase II"/>
    <property type="match status" value="1"/>
</dbReference>
<feature type="domain" description="Glycosyl hydrolase family 31 C-terminal" evidence="6">
    <location>
        <begin position="594"/>
        <end position="677"/>
    </location>
</feature>
<keyword evidence="3 4" id="KW-0326">Glycosidase</keyword>
<dbReference type="SUPFAM" id="SSF51011">
    <property type="entry name" value="Glycosyl hydrolase domain"/>
    <property type="match status" value="1"/>
</dbReference>
<dbReference type="InterPro" id="IPR000322">
    <property type="entry name" value="Glyco_hydro_31_TIM"/>
</dbReference>
<accession>A0ABR2YMG3</accession>
<dbReference type="InterPro" id="IPR050985">
    <property type="entry name" value="Alpha-glycosidase_related"/>
</dbReference>
<evidence type="ECO:0000256" key="3">
    <source>
        <dbReference type="ARBA" id="ARBA00023295"/>
    </source>
</evidence>
<name>A0ABR2YMG3_9CHLO</name>
<gene>
    <name evidence="7" type="ORF">WJX75_007337</name>
</gene>
<protein>
    <recommendedName>
        <fullName evidence="9">Glycoside hydrolase</fullName>
    </recommendedName>
</protein>
<reference evidence="7 8" key="1">
    <citation type="journal article" date="2024" name="Nat. Commun.">
        <title>Phylogenomics reveals the evolutionary origins of lichenization in chlorophyte algae.</title>
        <authorList>
            <person name="Puginier C."/>
            <person name="Libourel C."/>
            <person name="Otte J."/>
            <person name="Skaloud P."/>
            <person name="Haon M."/>
            <person name="Grisel S."/>
            <person name="Petersen M."/>
            <person name="Berrin J.G."/>
            <person name="Delaux P.M."/>
            <person name="Dal Grande F."/>
            <person name="Keller J."/>
        </authorList>
    </citation>
    <scope>NUCLEOTIDE SEQUENCE [LARGE SCALE GENOMIC DNA]</scope>
    <source>
        <strain evidence="7 8">SAG 216-7</strain>
    </source>
</reference>
<comment type="caution">
    <text evidence="7">The sequence shown here is derived from an EMBL/GenBank/DDBJ whole genome shotgun (WGS) entry which is preliminary data.</text>
</comment>
<comment type="similarity">
    <text evidence="1 4">Belongs to the glycosyl hydrolase 31 family.</text>
</comment>
<keyword evidence="2 4" id="KW-0378">Hydrolase</keyword>
<dbReference type="Pfam" id="PF01055">
    <property type="entry name" value="Glyco_hydro_31_2nd"/>
    <property type="match status" value="1"/>
</dbReference>
<dbReference type="Pfam" id="PF21365">
    <property type="entry name" value="Glyco_hydro_31_3rd"/>
    <property type="match status" value="1"/>
</dbReference>
<dbReference type="EMBL" id="JALJOT010000009">
    <property type="protein sequence ID" value="KAK9907636.1"/>
    <property type="molecule type" value="Genomic_DNA"/>
</dbReference>
<evidence type="ECO:0000313" key="7">
    <source>
        <dbReference type="EMBL" id="KAK9907636.1"/>
    </source>
</evidence>
<evidence type="ECO:0000259" key="5">
    <source>
        <dbReference type="Pfam" id="PF01055"/>
    </source>
</evidence>
<dbReference type="PANTHER" id="PTHR43053">
    <property type="entry name" value="GLYCOSIDASE FAMILY 31"/>
    <property type="match status" value="1"/>
</dbReference>
<dbReference type="CDD" id="cd06592">
    <property type="entry name" value="GH31_NET37"/>
    <property type="match status" value="1"/>
</dbReference>
<feature type="domain" description="Glycoside hydrolase family 31 TIM barrel" evidence="5">
    <location>
        <begin position="288"/>
        <end position="581"/>
    </location>
</feature>